<evidence type="ECO:0000256" key="1">
    <source>
        <dbReference type="ARBA" id="ARBA00022614"/>
    </source>
</evidence>
<dbReference type="InterPro" id="IPR032675">
    <property type="entry name" value="LRR_dom_sf"/>
</dbReference>
<evidence type="ECO:0000256" key="2">
    <source>
        <dbReference type="ARBA" id="ARBA00022737"/>
    </source>
</evidence>
<keyword evidence="6" id="KW-1185">Reference proteome</keyword>
<evidence type="ECO:0000313" key="6">
    <source>
        <dbReference type="Proteomes" id="UP000053780"/>
    </source>
</evidence>
<dbReference type="VEuPathDB" id="MicrosporidiaDB:NAPIS_ORF01825"/>
<dbReference type="PANTHER" id="PTHR48051:SF1">
    <property type="entry name" value="RAS SUPPRESSOR PROTEIN 1"/>
    <property type="match status" value="1"/>
</dbReference>
<dbReference type="PROSITE" id="PS51450">
    <property type="entry name" value="LRR"/>
    <property type="match status" value="2"/>
</dbReference>
<sequence length="270" mass="31482">MNFVLIYLCSILTTVLDKKILSREHDNELDMQNIKIHIFVPIICHLKLLTRLNLTNTRIFEIPEKIENLQNLKFLNLSRNKIDKLPKSIGKLQKLKNIDISCNKLKSLPCTFSDLKLKNFYCKKNMFKEFPIEILNMSSLIVIDMSKNQIKTVCTLHLPFLKILNISYNAIEEIPIVKSTNLILLNLNGNLIKELTIDLCKIKSLKKLLLCENIITKIETYVLEFCDQLELLDLRDNYISDLADDKYLNHEDLINWFGDVVCLDLDKNIL</sequence>
<dbReference type="EMBL" id="KE647268">
    <property type="protein sequence ID" value="EQB60604.1"/>
    <property type="molecule type" value="Genomic_DNA"/>
</dbReference>
<dbReference type="HOGENOM" id="CLU_1030934_0_0_1"/>
<gene>
    <name evidence="5" type="ORF">NAPIS_ORF01825</name>
</gene>
<feature type="signal peptide" evidence="3">
    <location>
        <begin position="1"/>
        <end position="17"/>
    </location>
</feature>
<dbReference type="InterPro" id="IPR001611">
    <property type="entry name" value="Leu-rich_rpt"/>
</dbReference>
<dbReference type="GO" id="GO:0005737">
    <property type="term" value="C:cytoplasm"/>
    <property type="evidence" value="ECO:0007669"/>
    <property type="project" value="TreeGrafter"/>
</dbReference>
<evidence type="ECO:0000313" key="5">
    <source>
        <dbReference type="EMBL" id="EQB60604.1"/>
    </source>
</evidence>
<dbReference type="InterPro" id="IPR055414">
    <property type="entry name" value="LRR_R13L4/SHOC2-like"/>
</dbReference>
<dbReference type="Pfam" id="PF23598">
    <property type="entry name" value="LRR_14"/>
    <property type="match status" value="1"/>
</dbReference>
<dbReference type="InterPro" id="IPR003591">
    <property type="entry name" value="Leu-rich_rpt_typical-subtyp"/>
</dbReference>
<evidence type="ECO:0000259" key="4">
    <source>
        <dbReference type="Pfam" id="PF23598"/>
    </source>
</evidence>
<feature type="domain" description="Disease resistance R13L4/SHOC-2-like LRR" evidence="4">
    <location>
        <begin position="65"/>
        <end position="147"/>
    </location>
</feature>
<evidence type="ECO:0000256" key="3">
    <source>
        <dbReference type="SAM" id="SignalP"/>
    </source>
</evidence>
<organism evidence="5 6">
    <name type="scientific">Vairimorpha apis BRL 01</name>
    <dbReference type="NCBI Taxonomy" id="1037528"/>
    <lineage>
        <taxon>Eukaryota</taxon>
        <taxon>Fungi</taxon>
        <taxon>Fungi incertae sedis</taxon>
        <taxon>Microsporidia</taxon>
        <taxon>Nosematidae</taxon>
        <taxon>Vairimorpha</taxon>
    </lineage>
</organism>
<keyword evidence="3" id="KW-0732">Signal</keyword>
<dbReference type="Gene3D" id="3.80.10.10">
    <property type="entry name" value="Ribonuclease Inhibitor"/>
    <property type="match status" value="2"/>
</dbReference>
<dbReference type="SMART" id="SM00369">
    <property type="entry name" value="LRR_TYP"/>
    <property type="match status" value="5"/>
</dbReference>
<name>T0L7Y2_9MICR</name>
<dbReference type="SMART" id="SM00364">
    <property type="entry name" value="LRR_BAC"/>
    <property type="match status" value="3"/>
</dbReference>
<accession>T0L7Y2</accession>
<dbReference type="SUPFAM" id="SSF52058">
    <property type="entry name" value="L domain-like"/>
    <property type="match status" value="1"/>
</dbReference>
<protein>
    <submittedName>
        <fullName evidence="5">Leucine-rich repeat containing protein</fullName>
    </submittedName>
</protein>
<dbReference type="Proteomes" id="UP000053780">
    <property type="component" value="Unassembled WGS sequence"/>
</dbReference>
<dbReference type="PANTHER" id="PTHR48051">
    <property type="match status" value="1"/>
</dbReference>
<dbReference type="InterPro" id="IPR050216">
    <property type="entry name" value="LRR_domain-containing"/>
</dbReference>
<proteinExistence type="predicted"/>
<keyword evidence="1" id="KW-0433">Leucine-rich repeat</keyword>
<reference evidence="5 6" key="1">
    <citation type="journal article" date="2013" name="BMC Genomics">
        <title>Genome sequencing and comparative genomics of honey bee microsporidia, Nosema apis reveal novel insights into host-parasite interactions.</title>
        <authorList>
            <person name="Chen Yp."/>
            <person name="Pettis J.S."/>
            <person name="Zhao Y."/>
            <person name="Liu X."/>
            <person name="Tallon L.J."/>
            <person name="Sadzewicz L.D."/>
            <person name="Li R."/>
            <person name="Zheng H."/>
            <person name="Huang S."/>
            <person name="Zhang X."/>
            <person name="Hamilton M.C."/>
            <person name="Pernal S.F."/>
            <person name="Melathopoulos A.P."/>
            <person name="Yan X."/>
            <person name="Evans J.D."/>
        </authorList>
    </citation>
    <scope>NUCLEOTIDE SEQUENCE [LARGE SCALE GENOMIC DNA]</scope>
    <source>
        <strain evidence="5 6">BRL 01</strain>
    </source>
</reference>
<keyword evidence="2" id="KW-0677">Repeat</keyword>
<dbReference type="OrthoDB" id="428734at2759"/>
<feature type="chain" id="PRO_5004567109" evidence="3">
    <location>
        <begin position="18"/>
        <end position="270"/>
    </location>
</feature>
<dbReference type="AlphaFoldDB" id="T0L7Y2"/>